<organism evidence="9 10">
    <name type="scientific">Candidatus Dojkabacteria bacterium</name>
    <dbReference type="NCBI Taxonomy" id="2099670"/>
    <lineage>
        <taxon>Bacteria</taxon>
        <taxon>Candidatus Dojkabacteria</taxon>
    </lineage>
</organism>
<dbReference type="GO" id="GO:0003697">
    <property type="term" value="F:single-stranded DNA binding"/>
    <property type="evidence" value="ECO:0007669"/>
    <property type="project" value="InterPro"/>
</dbReference>
<comment type="similarity">
    <text evidence="1 8">Belongs to the SOS response-associated peptidase family.</text>
</comment>
<evidence type="ECO:0000256" key="6">
    <source>
        <dbReference type="ARBA" id="ARBA00023125"/>
    </source>
</evidence>
<evidence type="ECO:0000256" key="3">
    <source>
        <dbReference type="ARBA" id="ARBA00022763"/>
    </source>
</evidence>
<evidence type="ECO:0000256" key="5">
    <source>
        <dbReference type="ARBA" id="ARBA00023124"/>
    </source>
</evidence>
<dbReference type="Pfam" id="PF02586">
    <property type="entry name" value="SRAP"/>
    <property type="match status" value="1"/>
</dbReference>
<dbReference type="InterPro" id="IPR036590">
    <property type="entry name" value="SRAP-like"/>
</dbReference>
<reference evidence="9" key="2">
    <citation type="journal article" date="2021" name="Microbiome">
        <title>Successional dynamics and alternative stable states in a saline activated sludge microbial community over 9 years.</title>
        <authorList>
            <person name="Wang Y."/>
            <person name="Ye J."/>
            <person name="Ju F."/>
            <person name="Liu L."/>
            <person name="Boyd J.A."/>
            <person name="Deng Y."/>
            <person name="Parks D.H."/>
            <person name="Jiang X."/>
            <person name="Yin X."/>
            <person name="Woodcroft B.J."/>
            <person name="Tyson G.W."/>
            <person name="Hugenholtz P."/>
            <person name="Polz M.F."/>
            <person name="Zhang T."/>
        </authorList>
    </citation>
    <scope>NUCLEOTIDE SEQUENCE</scope>
    <source>
        <strain evidence="9">HKST-UBA15</strain>
    </source>
</reference>
<name>A0A955L1G2_9BACT</name>
<keyword evidence="5" id="KW-0190">Covalent protein-DNA linkage</keyword>
<evidence type="ECO:0000256" key="4">
    <source>
        <dbReference type="ARBA" id="ARBA00022801"/>
    </source>
</evidence>
<dbReference type="PANTHER" id="PTHR13604">
    <property type="entry name" value="DC12-RELATED"/>
    <property type="match status" value="1"/>
</dbReference>
<dbReference type="SUPFAM" id="SSF143081">
    <property type="entry name" value="BB1717-like"/>
    <property type="match status" value="1"/>
</dbReference>
<evidence type="ECO:0000256" key="7">
    <source>
        <dbReference type="ARBA" id="ARBA00023239"/>
    </source>
</evidence>
<dbReference type="GO" id="GO:0006508">
    <property type="term" value="P:proteolysis"/>
    <property type="evidence" value="ECO:0007669"/>
    <property type="project" value="UniProtKB-KW"/>
</dbReference>
<dbReference type="EMBL" id="JAGQLL010000078">
    <property type="protein sequence ID" value="MCA9380525.1"/>
    <property type="molecule type" value="Genomic_DNA"/>
</dbReference>
<proteinExistence type="inferred from homology"/>
<sequence length="135" mass="15794">MCGRFHLEPDEDFYPRFGLKHKDDDYPITPNKNVRPGQTIPTVINKNSRNLLVGMKWGFIPVWAKDPKVGYKMINSRSETIFVKPSFRSAIRKTRCLIPATGFYEWDDKKNAHLFQSSEEKYFAMAGIYSEWKDP</sequence>
<comment type="caution">
    <text evidence="9">The sequence shown here is derived from an EMBL/GenBank/DDBJ whole genome shotgun (WGS) entry which is preliminary data.</text>
</comment>
<evidence type="ECO:0000313" key="10">
    <source>
        <dbReference type="Proteomes" id="UP000745577"/>
    </source>
</evidence>
<dbReference type="Proteomes" id="UP000745577">
    <property type="component" value="Unassembled WGS sequence"/>
</dbReference>
<dbReference type="GO" id="GO:0016829">
    <property type="term" value="F:lyase activity"/>
    <property type="evidence" value="ECO:0007669"/>
    <property type="project" value="UniProtKB-KW"/>
</dbReference>
<evidence type="ECO:0000256" key="2">
    <source>
        <dbReference type="ARBA" id="ARBA00022670"/>
    </source>
</evidence>
<keyword evidence="2 8" id="KW-0645">Protease</keyword>
<accession>A0A955L1G2</accession>
<evidence type="ECO:0000256" key="1">
    <source>
        <dbReference type="ARBA" id="ARBA00008136"/>
    </source>
</evidence>
<keyword evidence="7" id="KW-0456">Lyase</keyword>
<evidence type="ECO:0000256" key="8">
    <source>
        <dbReference type="RuleBase" id="RU364100"/>
    </source>
</evidence>
<dbReference type="GO" id="GO:0106300">
    <property type="term" value="P:protein-DNA covalent cross-linking repair"/>
    <property type="evidence" value="ECO:0007669"/>
    <property type="project" value="InterPro"/>
</dbReference>
<dbReference type="InterPro" id="IPR003738">
    <property type="entry name" value="SRAP"/>
</dbReference>
<reference evidence="9" key="1">
    <citation type="submission" date="2020-04" db="EMBL/GenBank/DDBJ databases">
        <authorList>
            <person name="Zhang T."/>
        </authorList>
    </citation>
    <scope>NUCLEOTIDE SEQUENCE</scope>
    <source>
        <strain evidence="9">HKST-UBA15</strain>
    </source>
</reference>
<dbReference type="AlphaFoldDB" id="A0A955L1G2"/>
<dbReference type="GO" id="GO:0008233">
    <property type="term" value="F:peptidase activity"/>
    <property type="evidence" value="ECO:0007669"/>
    <property type="project" value="UniProtKB-KW"/>
</dbReference>
<dbReference type="PANTHER" id="PTHR13604:SF0">
    <property type="entry name" value="ABASIC SITE PROCESSING PROTEIN HMCES"/>
    <property type="match status" value="1"/>
</dbReference>
<dbReference type="Gene3D" id="3.90.1680.10">
    <property type="entry name" value="SOS response associated peptidase-like"/>
    <property type="match status" value="1"/>
</dbReference>
<evidence type="ECO:0000313" key="9">
    <source>
        <dbReference type="EMBL" id="MCA9380525.1"/>
    </source>
</evidence>
<keyword evidence="6" id="KW-0238">DNA-binding</keyword>
<gene>
    <name evidence="9" type="ORF">KC675_05085</name>
</gene>
<dbReference type="EC" id="3.4.-.-" evidence="8"/>
<keyword evidence="4 8" id="KW-0378">Hydrolase</keyword>
<feature type="non-terminal residue" evidence="9">
    <location>
        <position position="135"/>
    </location>
</feature>
<protein>
    <recommendedName>
        <fullName evidence="8">Abasic site processing protein</fullName>
        <ecNumber evidence="8">3.4.-.-</ecNumber>
    </recommendedName>
</protein>
<keyword evidence="3" id="KW-0227">DNA damage</keyword>